<feature type="non-terminal residue" evidence="1">
    <location>
        <position position="170"/>
    </location>
</feature>
<comment type="caution">
    <text evidence="1">The sequence shown here is derived from an EMBL/GenBank/DDBJ whole genome shotgun (WGS) entry which is preliminary data.</text>
</comment>
<proteinExistence type="predicted"/>
<dbReference type="CDD" id="cd09117">
    <property type="entry name" value="PLDc_Bfil_DEXD_like"/>
    <property type="match status" value="1"/>
</dbReference>
<evidence type="ECO:0000313" key="1">
    <source>
        <dbReference type="EMBL" id="NVN38933.1"/>
    </source>
</evidence>
<evidence type="ECO:0008006" key="3">
    <source>
        <dbReference type="Google" id="ProtNLM"/>
    </source>
</evidence>
<dbReference type="Proteomes" id="UP000522590">
    <property type="component" value="Unassembled WGS sequence"/>
</dbReference>
<organism evidence="1 2">
    <name type="scientific">Komagataeibacter swingsii</name>
    <dbReference type="NCBI Taxonomy" id="215220"/>
    <lineage>
        <taxon>Bacteria</taxon>
        <taxon>Pseudomonadati</taxon>
        <taxon>Pseudomonadota</taxon>
        <taxon>Alphaproteobacteria</taxon>
        <taxon>Acetobacterales</taxon>
        <taxon>Acetobacteraceae</taxon>
        <taxon>Komagataeibacter</taxon>
    </lineage>
</organism>
<accession>A0A850P7E2</accession>
<evidence type="ECO:0000313" key="2">
    <source>
        <dbReference type="Proteomes" id="UP000522590"/>
    </source>
</evidence>
<sequence length="170" mass="19080">MTDLLSNLPSRQPAPLTVFQARLDAHAQQNWQDVFAGFSTLRAITFSSSLEFLLDLAEQFEDMEIIFGAEHILTKTHLALVQASQVFEDYGFRDCLADQKSLVEGLRQLLGSRSSLFLPRLHDGTLRFRLMTGRPSHEKLYLLSGPDGHRVVTGSANLSLSAFHARQHEV</sequence>
<protein>
    <recommendedName>
        <fullName evidence="3">Phospholipase D-like domain-containing protein</fullName>
    </recommendedName>
</protein>
<gene>
    <name evidence="1" type="ORF">HUK81_19190</name>
</gene>
<reference evidence="1 2" key="1">
    <citation type="submission" date="2020-06" db="EMBL/GenBank/DDBJ databases">
        <title>Description of novel acetic acid bacteria.</title>
        <authorList>
            <person name="Sombolestani A."/>
        </authorList>
    </citation>
    <scope>NUCLEOTIDE SEQUENCE [LARGE SCALE GENOMIC DNA]</scope>
    <source>
        <strain evidence="1 2">LMG 25</strain>
    </source>
</reference>
<dbReference type="AlphaFoldDB" id="A0A850P7E2"/>
<dbReference type="EMBL" id="JABXXS010000252">
    <property type="protein sequence ID" value="NVN38933.1"/>
    <property type="molecule type" value="Genomic_DNA"/>
</dbReference>
<dbReference type="RefSeq" id="WP_218062761.1">
    <property type="nucleotide sequence ID" value="NZ_JABXXS010000252.1"/>
</dbReference>
<dbReference type="Gene3D" id="3.30.870.10">
    <property type="entry name" value="Endonuclease Chain A"/>
    <property type="match status" value="1"/>
</dbReference>
<name>A0A850P7E2_9PROT</name>